<dbReference type="SUPFAM" id="SSF53448">
    <property type="entry name" value="Nucleotide-diphospho-sugar transferases"/>
    <property type="match status" value="1"/>
</dbReference>
<gene>
    <name evidence="2" type="ORF">K8352_14715</name>
</gene>
<dbReference type="InterPro" id="IPR001173">
    <property type="entry name" value="Glyco_trans_2-like"/>
</dbReference>
<dbReference type="RefSeq" id="WP_317903150.1">
    <property type="nucleotide sequence ID" value="NZ_JAIRBC010000023.1"/>
</dbReference>
<dbReference type="AlphaFoldDB" id="A0AAE3EXN4"/>
<comment type="caution">
    <text evidence="2">The sequence shown here is derived from an EMBL/GenBank/DDBJ whole genome shotgun (WGS) entry which is preliminary data.</text>
</comment>
<evidence type="ECO:0000313" key="2">
    <source>
        <dbReference type="EMBL" id="MCG2462009.1"/>
    </source>
</evidence>
<dbReference type="Proteomes" id="UP001200642">
    <property type="component" value="Unassembled WGS sequence"/>
</dbReference>
<sequence>MNNLPLVSILIPFKNTAQFLQECIQSILDQKYTNWEVLAVNDHSSDGSQTIMANFALKDKRIQVFQNRGNGIIHALRTAYAKSSGAFITRMDSDDIMLPYKLQVMSNSLLEFGPGNVAVGQVKYFSHRGISNGYARYEQWLNRLTKTGANYTEIYKECPVPSPCWMTYREDLEASGAFKPDHYPEDYDLTFRFYEQGLKCISCNQILHLWRDYDTRTSRTSEHYAQNYFLDVKLHYFLKLDFDPSRSLIVWGAGKKGKTIAKGLLEREVNFYWICDNPKKIGKHIYGKEMMDFKALGDFGDPQSIITVANERAQEFIHNYLEEMGQKPILDYFFFC</sequence>
<organism evidence="2 3">
    <name type="scientific">Cerina litoralis</name>
    <dbReference type="NCBI Taxonomy" id="2874477"/>
    <lineage>
        <taxon>Bacteria</taxon>
        <taxon>Pseudomonadati</taxon>
        <taxon>Bacteroidota</taxon>
        <taxon>Flavobacteriia</taxon>
        <taxon>Flavobacteriales</taxon>
        <taxon>Flavobacteriaceae</taxon>
        <taxon>Cerina</taxon>
    </lineage>
</organism>
<dbReference type="CDD" id="cd00761">
    <property type="entry name" value="Glyco_tranf_GTA_type"/>
    <property type="match status" value="1"/>
</dbReference>
<dbReference type="Pfam" id="PF00535">
    <property type="entry name" value="Glycos_transf_2"/>
    <property type="match status" value="1"/>
</dbReference>
<dbReference type="PANTHER" id="PTHR22916:SF3">
    <property type="entry name" value="UDP-GLCNAC:BETAGAL BETA-1,3-N-ACETYLGLUCOSAMINYLTRANSFERASE-LIKE PROTEIN 1"/>
    <property type="match status" value="1"/>
</dbReference>
<proteinExistence type="predicted"/>
<keyword evidence="2" id="KW-0328">Glycosyltransferase</keyword>
<dbReference type="EMBL" id="JAIRBC010000023">
    <property type="protein sequence ID" value="MCG2462009.1"/>
    <property type="molecule type" value="Genomic_DNA"/>
</dbReference>
<dbReference type="GO" id="GO:0016758">
    <property type="term" value="F:hexosyltransferase activity"/>
    <property type="evidence" value="ECO:0007669"/>
    <property type="project" value="UniProtKB-ARBA"/>
</dbReference>
<name>A0AAE3EXN4_9FLAO</name>
<reference evidence="2" key="1">
    <citation type="submission" date="2023-02" db="EMBL/GenBank/DDBJ databases">
        <title>Genome of Flavobacteriaceae gen. nov. sp. strain F89.</title>
        <authorList>
            <person name="Wang Y."/>
        </authorList>
    </citation>
    <scope>NUCLEOTIDE SEQUENCE</scope>
    <source>
        <strain evidence="2">F89</strain>
    </source>
</reference>
<protein>
    <submittedName>
        <fullName evidence="2">Glycosyltransferase</fullName>
        <ecNumber evidence="2">2.4.-.-</ecNumber>
    </submittedName>
</protein>
<evidence type="ECO:0000259" key="1">
    <source>
        <dbReference type="Pfam" id="PF00535"/>
    </source>
</evidence>
<dbReference type="InterPro" id="IPR029044">
    <property type="entry name" value="Nucleotide-diphossugar_trans"/>
</dbReference>
<accession>A0AAE3EXN4</accession>
<keyword evidence="3" id="KW-1185">Reference proteome</keyword>
<dbReference type="PANTHER" id="PTHR22916">
    <property type="entry name" value="GLYCOSYLTRANSFERASE"/>
    <property type="match status" value="1"/>
</dbReference>
<feature type="domain" description="Glycosyltransferase 2-like" evidence="1">
    <location>
        <begin position="8"/>
        <end position="172"/>
    </location>
</feature>
<evidence type="ECO:0000313" key="3">
    <source>
        <dbReference type="Proteomes" id="UP001200642"/>
    </source>
</evidence>
<keyword evidence="2" id="KW-0808">Transferase</keyword>
<dbReference type="Gene3D" id="3.90.550.10">
    <property type="entry name" value="Spore Coat Polysaccharide Biosynthesis Protein SpsA, Chain A"/>
    <property type="match status" value="1"/>
</dbReference>
<dbReference type="EC" id="2.4.-.-" evidence="2"/>